<reference evidence="1 2" key="1">
    <citation type="submission" date="2015-10" db="EMBL/GenBank/DDBJ databases">
        <authorList>
            <person name="Gilbert D.G."/>
        </authorList>
    </citation>
    <scope>NUCLEOTIDE SEQUENCE [LARGE SCALE GENOMIC DNA]</scope>
    <source>
        <strain evidence="1 2">NRRL B-16712</strain>
    </source>
</reference>
<evidence type="ECO:0000313" key="1">
    <source>
        <dbReference type="EMBL" id="KUL29723.1"/>
    </source>
</evidence>
<dbReference type="Proteomes" id="UP000053244">
    <property type="component" value="Unassembled WGS sequence"/>
</dbReference>
<keyword evidence="2" id="KW-1185">Reference proteome</keyword>
<dbReference type="EMBL" id="LLZH01000276">
    <property type="protein sequence ID" value="KUL29723.1"/>
    <property type="molecule type" value="Genomic_DNA"/>
</dbReference>
<evidence type="ECO:0000313" key="2">
    <source>
        <dbReference type="Proteomes" id="UP000053244"/>
    </source>
</evidence>
<dbReference type="RefSeq" id="WP_067696954.1">
    <property type="nucleotide sequence ID" value="NZ_LLZH01000276.1"/>
</dbReference>
<accession>A0A101JMQ6</accession>
<sequence length="168" mass="18256">MPVTLRRRAWDWIATPLINVGPLQFGATHGDVVAALGGALAHETSGDNGRTGAEFRSIGVTAYYSDALSVGRLVCVAVDAFAGPRVSMNGSTLTGRPRSVVEQWTWDQTEIHDLSLIYTHVLDPVLAEFGLVIRAQHAGDAVFIRPVFIDRLADDVWSSVPSQEWKIS</sequence>
<proteinExistence type="predicted"/>
<gene>
    <name evidence="1" type="ORF">ADL15_26825</name>
</gene>
<name>A0A101JMQ6_9ACTN</name>
<dbReference type="AlphaFoldDB" id="A0A101JMQ6"/>
<organism evidence="1 2">
    <name type="scientific">Actinoplanes awajinensis subsp. mycoplanecinus</name>
    <dbReference type="NCBI Taxonomy" id="135947"/>
    <lineage>
        <taxon>Bacteria</taxon>
        <taxon>Bacillati</taxon>
        <taxon>Actinomycetota</taxon>
        <taxon>Actinomycetes</taxon>
        <taxon>Micromonosporales</taxon>
        <taxon>Micromonosporaceae</taxon>
        <taxon>Actinoplanes</taxon>
    </lineage>
</organism>
<comment type="caution">
    <text evidence="1">The sequence shown here is derived from an EMBL/GenBank/DDBJ whole genome shotgun (WGS) entry which is preliminary data.</text>
</comment>
<dbReference type="OrthoDB" id="3537017at2"/>
<protein>
    <submittedName>
        <fullName evidence="1">Uncharacterized protein</fullName>
    </submittedName>
</protein>